<gene>
    <name evidence="10" type="ORF">OMP38_22445</name>
</gene>
<evidence type="ECO:0000256" key="7">
    <source>
        <dbReference type="RuleBase" id="RU362028"/>
    </source>
</evidence>
<evidence type="ECO:0000256" key="4">
    <source>
        <dbReference type="ARBA" id="ARBA00023235"/>
    </source>
</evidence>
<feature type="active site" evidence="5">
    <location>
        <position position="161"/>
    </location>
</feature>
<comment type="caution">
    <text evidence="10">The sequence shown here is derived from an EMBL/GenBank/DDBJ whole genome shotgun (WGS) entry which is preliminary data.</text>
</comment>
<keyword evidence="3 6" id="KW-0694">RNA-binding</keyword>
<dbReference type="GO" id="GO:0000455">
    <property type="term" value="P:enzyme-directed rRNA pseudouridine synthesis"/>
    <property type="evidence" value="ECO:0007669"/>
    <property type="project" value="TreeGrafter"/>
</dbReference>
<evidence type="ECO:0000256" key="2">
    <source>
        <dbReference type="ARBA" id="ARBA00010876"/>
    </source>
</evidence>
<dbReference type="Proteomes" id="UP001153387">
    <property type="component" value="Unassembled WGS sequence"/>
</dbReference>
<evidence type="ECO:0000256" key="1">
    <source>
        <dbReference type="ARBA" id="ARBA00000073"/>
    </source>
</evidence>
<dbReference type="PANTHER" id="PTHR21600:SF44">
    <property type="entry name" value="RIBOSOMAL LARGE SUBUNIT PSEUDOURIDINE SYNTHASE D"/>
    <property type="match status" value="1"/>
</dbReference>
<sequence>MTSPPNWERLPVLPEEDEESASGTLSWEIGEEAAGQRVDKFLAAAIEGESVSRSQIQDWIRDGHVLVGGIKVKPNAKLQAGSALTLDMPDAAPIEAQPEDIPLNVVYEDGDVIVIDKPRGFVVHPAPGHASGTVVNALLHHCRDLSGINGSLRPGIVHRIDKDTSGLLMAAKNDLAHASLAQQLKDHSVTRRYTALVYGNVPHDRGTIDAPIGRDTSDRKLFTVTEKGAKRAVTHFNVLERFGDYTLVELQLETGRTHQIRVHMKYIGHTIVGDPFYGGRAGRTLGMEGQALHAGVLGFDHPRTAERLLFEAPLPQDMEHALYMLRTR</sequence>
<evidence type="ECO:0000256" key="6">
    <source>
        <dbReference type="PROSITE-ProRule" id="PRU00182"/>
    </source>
</evidence>
<dbReference type="InterPro" id="IPR036986">
    <property type="entry name" value="S4_RNA-bd_sf"/>
</dbReference>
<keyword evidence="11" id="KW-1185">Reference proteome</keyword>
<name>A0A9X4KJP2_9BACL</name>
<dbReference type="InterPro" id="IPR050188">
    <property type="entry name" value="RluA_PseudoU_synthase"/>
</dbReference>
<dbReference type="Gene3D" id="3.30.2350.10">
    <property type="entry name" value="Pseudouridine synthase"/>
    <property type="match status" value="1"/>
</dbReference>
<comment type="catalytic activity">
    <reaction evidence="1 7">
        <text>a uridine in RNA = a pseudouridine in RNA</text>
        <dbReference type="Rhea" id="RHEA:48348"/>
        <dbReference type="Rhea" id="RHEA-COMP:12068"/>
        <dbReference type="Rhea" id="RHEA-COMP:12069"/>
        <dbReference type="ChEBI" id="CHEBI:65314"/>
        <dbReference type="ChEBI" id="CHEBI:65315"/>
    </reaction>
</comment>
<dbReference type="PROSITE" id="PS50889">
    <property type="entry name" value="S4"/>
    <property type="match status" value="1"/>
</dbReference>
<evidence type="ECO:0000313" key="10">
    <source>
        <dbReference type="EMBL" id="MDG0793298.1"/>
    </source>
</evidence>
<dbReference type="SMART" id="SM00363">
    <property type="entry name" value="S4"/>
    <property type="match status" value="1"/>
</dbReference>
<dbReference type="EC" id="5.4.99.-" evidence="7"/>
<dbReference type="NCBIfam" id="TIGR00005">
    <property type="entry name" value="rluA_subfam"/>
    <property type="match status" value="1"/>
</dbReference>
<comment type="function">
    <text evidence="7">Responsible for synthesis of pseudouridine from uracil.</text>
</comment>
<dbReference type="InterPro" id="IPR020103">
    <property type="entry name" value="PsdUridine_synth_cat_dom_sf"/>
</dbReference>
<dbReference type="SUPFAM" id="SSF55174">
    <property type="entry name" value="Alpha-L RNA-binding motif"/>
    <property type="match status" value="1"/>
</dbReference>
<dbReference type="CDD" id="cd00165">
    <property type="entry name" value="S4"/>
    <property type="match status" value="1"/>
</dbReference>
<evidence type="ECO:0000313" key="11">
    <source>
        <dbReference type="Proteomes" id="UP001153387"/>
    </source>
</evidence>
<dbReference type="CDD" id="cd02869">
    <property type="entry name" value="PseudoU_synth_RluA_like"/>
    <property type="match status" value="1"/>
</dbReference>
<dbReference type="PANTHER" id="PTHR21600">
    <property type="entry name" value="MITOCHONDRIAL RNA PSEUDOURIDINE SYNTHASE"/>
    <property type="match status" value="1"/>
</dbReference>
<dbReference type="InterPro" id="IPR006145">
    <property type="entry name" value="PsdUridine_synth_RsuA/RluA"/>
</dbReference>
<evidence type="ECO:0000256" key="3">
    <source>
        <dbReference type="ARBA" id="ARBA00022884"/>
    </source>
</evidence>
<dbReference type="InterPro" id="IPR002942">
    <property type="entry name" value="S4_RNA-bd"/>
</dbReference>
<dbReference type="FunFam" id="3.30.2350.10:FF:000006">
    <property type="entry name" value="Pseudouridine synthase"/>
    <property type="match status" value="1"/>
</dbReference>
<dbReference type="EMBL" id="JAPDHZ010000004">
    <property type="protein sequence ID" value="MDG0793298.1"/>
    <property type="molecule type" value="Genomic_DNA"/>
</dbReference>
<evidence type="ECO:0000256" key="8">
    <source>
        <dbReference type="SAM" id="MobiDB-lite"/>
    </source>
</evidence>
<protein>
    <recommendedName>
        <fullName evidence="7">Pseudouridine synthase</fullName>
        <ecNumber evidence="7">5.4.99.-</ecNumber>
    </recommendedName>
</protein>
<dbReference type="RefSeq" id="WP_277567101.1">
    <property type="nucleotide sequence ID" value="NZ_JAPDHZ010000004.1"/>
</dbReference>
<evidence type="ECO:0000259" key="9">
    <source>
        <dbReference type="SMART" id="SM00363"/>
    </source>
</evidence>
<dbReference type="PROSITE" id="PS01129">
    <property type="entry name" value="PSI_RLU"/>
    <property type="match status" value="1"/>
</dbReference>
<proteinExistence type="inferred from homology"/>
<feature type="region of interest" description="Disordered" evidence="8">
    <location>
        <begin position="1"/>
        <end position="24"/>
    </location>
</feature>
<dbReference type="Pfam" id="PF01479">
    <property type="entry name" value="S4"/>
    <property type="match status" value="1"/>
</dbReference>
<dbReference type="InterPro" id="IPR006224">
    <property type="entry name" value="PsdUridine_synth_RluA-like_CS"/>
</dbReference>
<dbReference type="SUPFAM" id="SSF55120">
    <property type="entry name" value="Pseudouridine synthase"/>
    <property type="match status" value="1"/>
</dbReference>
<feature type="domain" description="RNA-binding S4" evidence="9">
    <location>
        <begin position="36"/>
        <end position="98"/>
    </location>
</feature>
<dbReference type="GO" id="GO:0120159">
    <property type="term" value="F:rRNA pseudouridine synthase activity"/>
    <property type="evidence" value="ECO:0007669"/>
    <property type="project" value="UniProtKB-ARBA"/>
</dbReference>
<evidence type="ECO:0000256" key="5">
    <source>
        <dbReference type="PIRSR" id="PIRSR606225-1"/>
    </source>
</evidence>
<dbReference type="InterPro" id="IPR006225">
    <property type="entry name" value="PsdUridine_synth_RluC/D"/>
</dbReference>
<accession>A0A9X4KJP2</accession>
<reference evidence="10 11" key="1">
    <citation type="submission" date="2022-10" db="EMBL/GenBank/DDBJ databases">
        <title>Comparative genomic analysis of Cohnella hashimotonis sp. nov., isolated from the International Space Station.</title>
        <authorList>
            <person name="Simpson A."/>
            <person name="Venkateswaran K."/>
        </authorList>
    </citation>
    <scope>NUCLEOTIDE SEQUENCE [LARGE SCALE GENOMIC DNA]</scope>
    <source>
        <strain evidence="10 11">DSM 18997</strain>
    </source>
</reference>
<dbReference type="GO" id="GO:0003723">
    <property type="term" value="F:RNA binding"/>
    <property type="evidence" value="ECO:0007669"/>
    <property type="project" value="UniProtKB-KW"/>
</dbReference>
<dbReference type="Pfam" id="PF00849">
    <property type="entry name" value="PseudoU_synth_2"/>
    <property type="match status" value="1"/>
</dbReference>
<keyword evidence="4 7" id="KW-0413">Isomerase</keyword>
<comment type="similarity">
    <text evidence="2 7">Belongs to the pseudouridine synthase RluA family.</text>
</comment>
<dbReference type="Gene3D" id="3.10.290.10">
    <property type="entry name" value="RNA-binding S4 domain"/>
    <property type="match status" value="1"/>
</dbReference>
<dbReference type="AlphaFoldDB" id="A0A9X4KJP2"/>
<organism evidence="10 11">
    <name type="scientific">Cohnella ginsengisoli</name>
    <dbReference type="NCBI Taxonomy" id="425004"/>
    <lineage>
        <taxon>Bacteria</taxon>
        <taxon>Bacillati</taxon>
        <taxon>Bacillota</taxon>
        <taxon>Bacilli</taxon>
        <taxon>Bacillales</taxon>
        <taxon>Paenibacillaceae</taxon>
        <taxon>Cohnella</taxon>
    </lineage>
</organism>